<dbReference type="InterPro" id="IPR000399">
    <property type="entry name" value="TPP-bd_CS"/>
</dbReference>
<dbReference type="Proteomes" id="UP001589692">
    <property type="component" value="Unassembled WGS sequence"/>
</dbReference>
<reference evidence="7 8" key="1">
    <citation type="submission" date="2024-09" db="EMBL/GenBank/DDBJ databases">
        <authorList>
            <person name="Sun Q."/>
            <person name="Mori K."/>
        </authorList>
    </citation>
    <scope>NUCLEOTIDE SEQUENCE [LARGE SCALE GENOMIC DNA]</scope>
    <source>
        <strain evidence="7 8">TBRC 4938</strain>
    </source>
</reference>
<proteinExistence type="inferred from homology"/>
<dbReference type="RefSeq" id="WP_377263017.1">
    <property type="nucleotide sequence ID" value="NZ_JBHMAA010000018.1"/>
</dbReference>
<evidence type="ECO:0000256" key="2">
    <source>
        <dbReference type="ARBA" id="ARBA00023052"/>
    </source>
</evidence>
<dbReference type="Pfam" id="PF00205">
    <property type="entry name" value="TPP_enzyme_M"/>
    <property type="match status" value="1"/>
</dbReference>
<dbReference type="CDD" id="cd07035">
    <property type="entry name" value="TPP_PYR_POX_like"/>
    <property type="match status" value="1"/>
</dbReference>
<evidence type="ECO:0000313" key="8">
    <source>
        <dbReference type="Proteomes" id="UP001589692"/>
    </source>
</evidence>
<comment type="similarity">
    <text evidence="1 3">Belongs to the TPP enzyme family.</text>
</comment>
<dbReference type="NCBIfam" id="NF006122">
    <property type="entry name" value="PRK08266.1"/>
    <property type="match status" value="1"/>
</dbReference>
<dbReference type="InterPro" id="IPR029035">
    <property type="entry name" value="DHS-like_NAD/FAD-binding_dom"/>
</dbReference>
<keyword evidence="8" id="KW-1185">Reference proteome</keyword>
<dbReference type="InterPro" id="IPR045229">
    <property type="entry name" value="TPP_enz"/>
</dbReference>
<name>A0ABV6AKW4_9HYPH</name>
<comment type="caution">
    <text evidence="7">The sequence shown here is derived from an EMBL/GenBank/DDBJ whole genome shotgun (WGS) entry which is preliminary data.</text>
</comment>
<keyword evidence="2 3" id="KW-0786">Thiamine pyrophosphate</keyword>
<evidence type="ECO:0000259" key="4">
    <source>
        <dbReference type="Pfam" id="PF00205"/>
    </source>
</evidence>
<dbReference type="PANTHER" id="PTHR18968">
    <property type="entry name" value="THIAMINE PYROPHOSPHATE ENZYMES"/>
    <property type="match status" value="1"/>
</dbReference>
<accession>A0ABV6AKW4</accession>
<dbReference type="CDD" id="cd00568">
    <property type="entry name" value="TPP_enzymes"/>
    <property type="match status" value="1"/>
</dbReference>
<dbReference type="PANTHER" id="PTHR18968:SF167">
    <property type="entry name" value="ACETOLACTATE SYNTHASE LARGE SUBUNIT ILVB2-RELATED"/>
    <property type="match status" value="1"/>
</dbReference>
<dbReference type="SUPFAM" id="SSF52518">
    <property type="entry name" value="Thiamin diphosphate-binding fold (THDP-binding)"/>
    <property type="match status" value="2"/>
</dbReference>
<dbReference type="Gene3D" id="3.40.50.1220">
    <property type="entry name" value="TPP-binding domain"/>
    <property type="match status" value="1"/>
</dbReference>
<organism evidence="7 8">
    <name type="scientific">Rhizobium puerariae</name>
    <dbReference type="NCBI Taxonomy" id="1585791"/>
    <lineage>
        <taxon>Bacteria</taxon>
        <taxon>Pseudomonadati</taxon>
        <taxon>Pseudomonadota</taxon>
        <taxon>Alphaproteobacteria</taxon>
        <taxon>Hyphomicrobiales</taxon>
        <taxon>Rhizobiaceae</taxon>
        <taxon>Rhizobium/Agrobacterium group</taxon>
        <taxon>Rhizobium</taxon>
    </lineage>
</organism>
<feature type="domain" description="Thiamine pyrophosphate enzyme TPP-binding" evidence="5">
    <location>
        <begin position="377"/>
        <end position="520"/>
    </location>
</feature>
<dbReference type="InterPro" id="IPR012000">
    <property type="entry name" value="Thiamin_PyroP_enz_cen_dom"/>
</dbReference>
<evidence type="ECO:0000313" key="7">
    <source>
        <dbReference type="EMBL" id="MFB9950512.1"/>
    </source>
</evidence>
<feature type="domain" description="Thiamine pyrophosphate enzyme central" evidence="4">
    <location>
        <begin position="196"/>
        <end position="320"/>
    </location>
</feature>
<dbReference type="Pfam" id="PF02776">
    <property type="entry name" value="TPP_enzyme_N"/>
    <property type="match status" value="1"/>
</dbReference>
<sequence>MSEVETTGQKIARSLIANGVDTVFGIPGAHMYDFNDALYENRHKLRFIHTRHEQGAGYMAYGYAKSSGKPGVFTVVPGPGVLNAGAALCTAYGANAPVFCITGNIMSHLIGQGRGQLHELPDQLATLRGLTRASERIAHPTDAMSVMSGLFTRMKSGRPGPVAVEAPWDVFGQKGVAEAPLIGEEASPPLINPADIAAAVALIKAAKNPLIMVGGGAVDAAEEVLALARALQAPVTAHRSGKGIAPADDPLSFDFVAGFDYWRTCDLLIGIGSRLELQFMRWRWLPPGLKTIRIDIDPTEMVRLKPTVGIVADAGDAASAVLNELGEGRANRESELASFKDRARAAYESVSPQVPYLDVIRKVLPRDGFFVEEVSQMGFTARFAFPVYAPRQYVTCGYQDNLGFGYNTALGVKVANPDKCVISVSGDGGFMFGVQELATAVQHNIAVVAIVFNNSSYGNVLRDQRQNYQGRYIGSDLKNPDFSTLAESFGVRAWKVSSPEQLKTTLEKAIEIDAPTLIEVVVEKGSETSPWPFIHPAAPSEG</sequence>
<feature type="domain" description="Thiamine pyrophosphate enzyme N-terminal TPP-binding" evidence="6">
    <location>
        <begin position="6"/>
        <end position="125"/>
    </location>
</feature>
<dbReference type="InterPro" id="IPR011766">
    <property type="entry name" value="TPP_enzyme_TPP-bd"/>
</dbReference>
<dbReference type="EMBL" id="JBHMAA010000018">
    <property type="protein sequence ID" value="MFB9950512.1"/>
    <property type="molecule type" value="Genomic_DNA"/>
</dbReference>
<protein>
    <submittedName>
        <fullName evidence="7">Thiamine pyrophosphate-dependent enzyme</fullName>
    </submittedName>
</protein>
<dbReference type="Gene3D" id="3.40.50.970">
    <property type="match status" value="2"/>
</dbReference>
<evidence type="ECO:0000256" key="3">
    <source>
        <dbReference type="RuleBase" id="RU362132"/>
    </source>
</evidence>
<dbReference type="SUPFAM" id="SSF52467">
    <property type="entry name" value="DHS-like NAD/FAD-binding domain"/>
    <property type="match status" value="1"/>
</dbReference>
<evidence type="ECO:0000259" key="5">
    <source>
        <dbReference type="Pfam" id="PF02775"/>
    </source>
</evidence>
<dbReference type="InterPro" id="IPR012001">
    <property type="entry name" value="Thiamin_PyroP_enz_TPP-bd_dom"/>
</dbReference>
<dbReference type="InterPro" id="IPR029061">
    <property type="entry name" value="THDP-binding"/>
</dbReference>
<dbReference type="Pfam" id="PF02775">
    <property type="entry name" value="TPP_enzyme_C"/>
    <property type="match status" value="1"/>
</dbReference>
<evidence type="ECO:0000259" key="6">
    <source>
        <dbReference type="Pfam" id="PF02776"/>
    </source>
</evidence>
<dbReference type="PROSITE" id="PS00187">
    <property type="entry name" value="TPP_ENZYMES"/>
    <property type="match status" value="1"/>
</dbReference>
<evidence type="ECO:0000256" key="1">
    <source>
        <dbReference type="ARBA" id="ARBA00007812"/>
    </source>
</evidence>
<gene>
    <name evidence="7" type="ORF">ACFFP0_16780</name>
</gene>